<dbReference type="Proteomes" id="UP001159427">
    <property type="component" value="Unassembled WGS sequence"/>
</dbReference>
<keyword evidence="5" id="KW-1185">Reference proteome</keyword>
<dbReference type="InterPro" id="IPR036458">
    <property type="entry name" value="Na:dicarbo_symporter_sf"/>
</dbReference>
<organism evidence="4 5">
    <name type="scientific">Porites evermanni</name>
    <dbReference type="NCBI Taxonomy" id="104178"/>
    <lineage>
        <taxon>Eukaryota</taxon>
        <taxon>Metazoa</taxon>
        <taxon>Cnidaria</taxon>
        <taxon>Anthozoa</taxon>
        <taxon>Hexacorallia</taxon>
        <taxon>Scleractinia</taxon>
        <taxon>Fungiina</taxon>
        <taxon>Poritidae</taxon>
        <taxon>Porites</taxon>
    </lineage>
</organism>
<gene>
    <name evidence="4" type="ORF">PEVE_00040896</name>
</gene>
<proteinExistence type="predicted"/>
<protein>
    <submittedName>
        <fullName evidence="4">Uncharacterized protein</fullName>
    </submittedName>
</protein>
<evidence type="ECO:0000313" key="5">
    <source>
        <dbReference type="Proteomes" id="UP001159427"/>
    </source>
</evidence>
<sequence>IAVALEIGAVWIPGSDVMTIFVLQAVNLPLHDVGLILAVDWFLQIRKSMLERERFSAKLLEKSYFIFKMNGQAKVQKLKNTFIKVNIRLMNKIGHAMGTGIVEHLSHDDLNITLQTVRKYPWTIIERWKRRMQFCILLTSEIFHSSR</sequence>
<evidence type="ECO:0000256" key="2">
    <source>
        <dbReference type="ARBA" id="ARBA00022989"/>
    </source>
</evidence>
<name>A0ABN8N8E1_9CNID</name>
<feature type="non-terminal residue" evidence="4">
    <location>
        <position position="1"/>
    </location>
</feature>
<keyword evidence="2" id="KW-1133">Transmembrane helix</keyword>
<dbReference type="Gene3D" id="1.10.3860.10">
    <property type="entry name" value="Sodium:dicarboxylate symporter"/>
    <property type="match status" value="1"/>
</dbReference>
<dbReference type="EMBL" id="CALNXI010000761">
    <property type="protein sequence ID" value="CAH3044706.1"/>
    <property type="molecule type" value="Genomic_DNA"/>
</dbReference>
<evidence type="ECO:0000256" key="1">
    <source>
        <dbReference type="ARBA" id="ARBA00022692"/>
    </source>
</evidence>
<reference evidence="4 5" key="1">
    <citation type="submission" date="2022-05" db="EMBL/GenBank/DDBJ databases">
        <authorList>
            <consortium name="Genoscope - CEA"/>
            <person name="William W."/>
        </authorList>
    </citation>
    <scope>NUCLEOTIDE SEQUENCE [LARGE SCALE GENOMIC DNA]</scope>
</reference>
<keyword evidence="1" id="KW-0812">Transmembrane</keyword>
<evidence type="ECO:0000313" key="4">
    <source>
        <dbReference type="EMBL" id="CAH3044706.1"/>
    </source>
</evidence>
<evidence type="ECO:0000256" key="3">
    <source>
        <dbReference type="ARBA" id="ARBA00023136"/>
    </source>
</evidence>
<comment type="caution">
    <text evidence="4">The sequence shown here is derived from an EMBL/GenBank/DDBJ whole genome shotgun (WGS) entry which is preliminary data.</text>
</comment>
<accession>A0ABN8N8E1</accession>
<keyword evidence="3" id="KW-0472">Membrane</keyword>